<evidence type="ECO:0008006" key="8">
    <source>
        <dbReference type="Google" id="ProtNLM"/>
    </source>
</evidence>
<proteinExistence type="predicted"/>
<feature type="repeat" description="ANK" evidence="3">
    <location>
        <begin position="687"/>
        <end position="715"/>
    </location>
</feature>
<dbReference type="OrthoDB" id="539213at2759"/>
<protein>
    <recommendedName>
        <fullName evidence="8">Ankyrin repeat protein</fullName>
    </recommendedName>
</protein>
<dbReference type="STRING" id="1215338.A0A059J668"/>
<dbReference type="PROSITE" id="PS50088">
    <property type="entry name" value="ANK_REPEAT"/>
    <property type="match status" value="5"/>
</dbReference>
<dbReference type="PANTHER" id="PTHR24198">
    <property type="entry name" value="ANKYRIN REPEAT AND PROTEIN KINASE DOMAIN-CONTAINING PROTEIN"/>
    <property type="match status" value="1"/>
</dbReference>
<evidence type="ECO:0000256" key="5">
    <source>
        <dbReference type="SAM" id="MobiDB-lite"/>
    </source>
</evidence>
<dbReference type="Pfam" id="PF00023">
    <property type="entry name" value="Ank"/>
    <property type="match status" value="2"/>
</dbReference>
<feature type="region of interest" description="Disordered" evidence="5">
    <location>
        <begin position="1148"/>
        <end position="1175"/>
    </location>
</feature>
<evidence type="ECO:0000256" key="1">
    <source>
        <dbReference type="ARBA" id="ARBA00022737"/>
    </source>
</evidence>
<evidence type="ECO:0000313" key="6">
    <source>
        <dbReference type="EMBL" id="KDB23163.1"/>
    </source>
</evidence>
<dbReference type="OMA" id="ETDWTEM"/>
<dbReference type="HOGENOM" id="CLU_003548_0_0_1"/>
<dbReference type="Gene3D" id="1.25.40.20">
    <property type="entry name" value="Ankyrin repeat-containing domain"/>
    <property type="match status" value="4"/>
</dbReference>
<dbReference type="Pfam" id="PF12796">
    <property type="entry name" value="Ank_2"/>
    <property type="match status" value="1"/>
</dbReference>
<feature type="region of interest" description="Disordered" evidence="5">
    <location>
        <begin position="1611"/>
        <end position="1641"/>
    </location>
</feature>
<dbReference type="InterPro" id="IPR036770">
    <property type="entry name" value="Ankyrin_rpt-contain_sf"/>
</dbReference>
<keyword evidence="4" id="KW-0175">Coiled coil</keyword>
<dbReference type="PANTHER" id="PTHR24198:SF165">
    <property type="entry name" value="ANKYRIN REPEAT-CONTAINING PROTEIN-RELATED"/>
    <property type="match status" value="1"/>
</dbReference>
<feature type="region of interest" description="Disordered" evidence="5">
    <location>
        <begin position="594"/>
        <end position="626"/>
    </location>
</feature>
<dbReference type="InterPro" id="IPR002110">
    <property type="entry name" value="Ankyrin_rpt"/>
</dbReference>
<dbReference type="Proteomes" id="UP000024533">
    <property type="component" value="Unassembled WGS sequence"/>
</dbReference>
<feature type="repeat" description="ANK" evidence="3">
    <location>
        <begin position="1443"/>
        <end position="1475"/>
    </location>
</feature>
<reference evidence="6 7" key="1">
    <citation type="submission" date="2014-02" db="EMBL/GenBank/DDBJ databases">
        <title>The Genome Sequence of Trichophyton interdigitale MR816.</title>
        <authorList>
            <consortium name="The Broad Institute Genomics Platform"/>
            <person name="Cuomo C.A."/>
            <person name="White T.C."/>
            <person name="Graser Y."/>
            <person name="Martinez-Rossi N."/>
            <person name="Heitman J."/>
            <person name="Young S.K."/>
            <person name="Zeng Q."/>
            <person name="Gargeya S."/>
            <person name="Abouelleil A."/>
            <person name="Alvarado L."/>
            <person name="Chapman S.B."/>
            <person name="Gainer-Dewar J."/>
            <person name="Goldberg J."/>
            <person name="Griggs A."/>
            <person name="Gujja S."/>
            <person name="Hansen M."/>
            <person name="Howarth C."/>
            <person name="Imamovic A."/>
            <person name="Larimer J."/>
            <person name="Martinez D."/>
            <person name="Murphy C."/>
            <person name="Pearson M.D."/>
            <person name="Persinoti G."/>
            <person name="Poon T."/>
            <person name="Priest M."/>
            <person name="Roberts A.D."/>
            <person name="Saif S."/>
            <person name="Shea T.D."/>
            <person name="Sykes S.N."/>
            <person name="Wortman J."/>
            <person name="Nusbaum C."/>
            <person name="Birren B."/>
        </authorList>
    </citation>
    <scope>NUCLEOTIDE SEQUENCE [LARGE SCALE GENOMIC DNA]</scope>
    <source>
        <strain evidence="6 7">MR816</strain>
    </source>
</reference>
<gene>
    <name evidence="6" type="ORF">H109_04978</name>
</gene>
<feature type="compositionally biased region" description="Acidic residues" evidence="5">
    <location>
        <begin position="1157"/>
        <end position="1172"/>
    </location>
</feature>
<evidence type="ECO:0000313" key="7">
    <source>
        <dbReference type="Proteomes" id="UP000024533"/>
    </source>
</evidence>
<dbReference type="SMART" id="SM00248">
    <property type="entry name" value="ANK"/>
    <property type="match status" value="13"/>
</dbReference>
<feature type="compositionally biased region" description="Basic and acidic residues" evidence="5">
    <location>
        <begin position="336"/>
        <end position="348"/>
    </location>
</feature>
<feature type="region of interest" description="Disordered" evidence="5">
    <location>
        <begin position="336"/>
        <end position="357"/>
    </location>
</feature>
<keyword evidence="7" id="KW-1185">Reference proteome</keyword>
<evidence type="ECO:0000256" key="2">
    <source>
        <dbReference type="ARBA" id="ARBA00023043"/>
    </source>
</evidence>
<feature type="region of interest" description="Disordered" evidence="5">
    <location>
        <begin position="1722"/>
        <end position="1749"/>
    </location>
</feature>
<evidence type="ECO:0000256" key="4">
    <source>
        <dbReference type="SAM" id="Coils"/>
    </source>
</evidence>
<feature type="repeat" description="ANK" evidence="3">
    <location>
        <begin position="535"/>
        <end position="567"/>
    </location>
</feature>
<feature type="coiled-coil region" evidence="4">
    <location>
        <begin position="970"/>
        <end position="1004"/>
    </location>
</feature>
<feature type="compositionally biased region" description="Polar residues" evidence="5">
    <location>
        <begin position="1617"/>
        <end position="1638"/>
    </location>
</feature>
<evidence type="ECO:0000256" key="3">
    <source>
        <dbReference type="PROSITE-ProRule" id="PRU00023"/>
    </source>
</evidence>
<organism evidence="6 7">
    <name type="scientific">Trichophyton interdigitale (strain MR816)</name>
    <dbReference type="NCBI Taxonomy" id="1215338"/>
    <lineage>
        <taxon>Eukaryota</taxon>
        <taxon>Fungi</taxon>
        <taxon>Dikarya</taxon>
        <taxon>Ascomycota</taxon>
        <taxon>Pezizomycotina</taxon>
        <taxon>Eurotiomycetes</taxon>
        <taxon>Eurotiomycetidae</taxon>
        <taxon>Onygenales</taxon>
        <taxon>Arthrodermataceae</taxon>
        <taxon>Trichophyton</taxon>
    </lineage>
</organism>
<dbReference type="EMBL" id="AOKY01000319">
    <property type="protein sequence ID" value="KDB23163.1"/>
    <property type="molecule type" value="Genomic_DNA"/>
</dbReference>
<keyword evidence="2 3" id="KW-0040">ANK repeat</keyword>
<accession>A0A059J668</accession>
<feature type="repeat" description="ANK" evidence="3">
    <location>
        <begin position="1571"/>
        <end position="1603"/>
    </location>
</feature>
<dbReference type="Pfam" id="PF26128">
    <property type="entry name" value="Gad2"/>
    <property type="match status" value="1"/>
</dbReference>
<dbReference type="PROSITE" id="PS50297">
    <property type="entry name" value="ANK_REP_REGION"/>
    <property type="match status" value="5"/>
</dbReference>
<sequence length="1756" mass="197590">MSSLPQLPAKHSDFLSYIKANSNTPINELLKPYNEYDSALRQIFAQEPSHSILTNNHINVVPLYGADGVADLRIQARDLDSEPQELTDKYLLPLKDEDRRSDGSPAVVTSFKEFQTNFNLFSESSLSDLDWSNVIAAGSSVVTALLPVPDKYKESKRQLRHFYHEKFAPASDVDLFIYGLNEEQTIQKIKQIEQKIKDSILYETTSIRTKNTITIVSQYPTRHVQVVLRIYKSLAEIITGFDVDCSCVAYDGKNVYAAPRAIAAFMTQTNQIDLTRRSPSYENRLSKYSHRGFEVFWPELDRSRIDPTIFERSFMRTTGLARLLVLEQLPTLRDRDEYTQKRRAERGRPPSHTSPYRNIRKLRGNIKNDWEDEVAEWVDEEDISDYHTITIPYGEKFHARKIEKLLYTHDLLLNAEWNNQEREVALHRHPVFFGDVEDIIHDCCGSCPKPSTPEEEEVWEKESKIYISGKVTFIKDDPGRQAIGSFNPITETDWTEMAYIGNTARLFQAIADNDIETVREWLSRDDADPNRRDHTGRSALHLATMVSTPEIVQCIVDHGARLIARLADGRMALHLAAERGSVDIIRILLHKSEENEEAEEEKKDQQRATKKNPQTEAEDVDMTDLDNMVVVNENPDDSDEDKMSLITGSFVDVKKEDVKMGNEETIPDDIDESEPDIIDINTVAWDCHATPLHLAIVHGHVEVVKELVSSFGADVLLPIKLPKINCLRPDPGAILPLTLPLKLPQDQTLVMIETLLKLGATPAQADLSGRTPLHYFAARHRPALFDILTKHDPSVVKRAIDHLAVEGVYYSGYAESVLTVAVDSRDPDIVEKLLSLGAPPDINFSKYIQVATRQCEWLKSWDADANLKRFQQHIVQPVVAAILTDQPLVALKLLQNGVDPNTLSILGYTILSEKHASNPGESLLDLVDAKICLLQDYKETCKNIPPTPLQSDEVYLAEYPEGSYQLCFARDRLEREKASFKRLQEEYEKAIKEAENRKGLEEKKSAVTALLHDYQALHSALVTKGAKTFKEIYPDAICTNNTQPRVNKSQKRGEVKIGFNFNVADLSGGRKEGYIKLFEAAWSGDIETIKSLTLSMWGPDKQMSPLIMSVNERMGASPFSIAVLRGHFDAAKAILQIVRAQYKPKTVTRQTYHMQSDDEDESDAGESQEEDGLQITGEGVCDELTIDNIGEVTTQAESDVSPLNVLRRSCRASLIADPTASEPPLNHINLFNFAVEQDNIELLRFLLDLGQSEIVSGACDGPYELLSSTNFNDALRDGQPRCIAMIISRTGAHLPLDKFVEEGGITIKQKPKYYQGLSIHGKKREDWAAAAGQDAPSCISSESDIPLLRAALAGSLVNVEWFLGTAPKRHYMEFANSNRQDKRLRKLSQLPGGVEKFIEKWLSSRNDLLLHCAIMGRETDESLKLVKYIIENVPGCLERKSSKGYTPLLLAFSKRRPRFAKALIEAGANMEARDVLGNNILHILNKHNGSYSSVDTNLKELLDLLDPSVVPSLLTCRSADGPGALTPFAAWINYLSDHYRWVSGTPVQITKLLLDFAKPTGQAHLELLDGSGNTPLHIAVRHKFTPIVKLILECNPKLLAIENSTGTTPMDLVRDGWTTNATTTSPELPERTTVSQWGKPNYSPAVLSKDPESFVSENKQDTCDHSSIYKLCLGVWGRLNQKKRKLVSLFEANEVAKRVERRVRSRHFRKWAVKVYESDSMAEGRQARRRARHGYSGSVRSSDGGDDEVSKWHKLY</sequence>
<feature type="repeat" description="ANK" evidence="3">
    <location>
        <begin position="568"/>
        <end position="600"/>
    </location>
</feature>
<name>A0A059J668_TRIIM</name>
<comment type="caution">
    <text evidence="6">The sequence shown here is derived from an EMBL/GenBank/DDBJ whole genome shotgun (WGS) entry which is preliminary data.</text>
</comment>
<dbReference type="SUPFAM" id="SSF48403">
    <property type="entry name" value="Ankyrin repeat"/>
    <property type="match status" value="3"/>
</dbReference>
<keyword evidence="1" id="KW-0677">Repeat</keyword>